<dbReference type="EMBL" id="AYYH01000006">
    <property type="protein sequence ID" value="KRN10824.1"/>
    <property type="molecule type" value="Genomic_DNA"/>
</dbReference>
<sequence>MMDIKGLTNLARDLYNNKNLEFEGVSGNDALRNLIMDKVGGEWSYNNFQKNKWDIFEIVSVSIDAIVPEILTNQFDSLADVRNVALGTKPVFTVQDPRIVRVGRVASGSQDLRRQTITGKKYTVETDWYGAAVYAEFEQFMNGEIDWNKLVDNVAKGFASHIETSIGTALQDSYSMLNAADRFEGTIDLDSLVSLAQRIQVKSGTPVQIYGTKLALARVAKAVDLSDALKDKINELGYLGTVSGLPLFEIPQAFKVNKDEFALDDNSLLILPQNEKIVGVVMEGASVIKEVDNTDRNDMQYGFLTEKKLGVSVLQMKVYGMIKMTK</sequence>
<proteinExistence type="predicted"/>
<reference evidence="1 2" key="1">
    <citation type="journal article" date="2015" name="Genome Announc.">
        <title>Expanding the biotechnology potential of lactobacilli through comparative genomics of 213 strains and associated genera.</title>
        <authorList>
            <person name="Sun Z."/>
            <person name="Harris H.M."/>
            <person name="McCann A."/>
            <person name="Guo C."/>
            <person name="Argimon S."/>
            <person name="Zhang W."/>
            <person name="Yang X."/>
            <person name="Jeffery I.B."/>
            <person name="Cooney J.C."/>
            <person name="Kagawa T.F."/>
            <person name="Liu W."/>
            <person name="Song Y."/>
            <person name="Salvetti E."/>
            <person name="Wrobel A."/>
            <person name="Rasinkangas P."/>
            <person name="Parkhill J."/>
            <person name="Rea M.C."/>
            <person name="O'Sullivan O."/>
            <person name="Ritari J."/>
            <person name="Douillard F.P."/>
            <person name="Paul Ross R."/>
            <person name="Yang R."/>
            <person name="Briner A.E."/>
            <person name="Felis G.E."/>
            <person name="de Vos W.M."/>
            <person name="Barrangou R."/>
            <person name="Klaenhammer T.R."/>
            <person name="Caufield P.W."/>
            <person name="Cui Y."/>
            <person name="Zhang H."/>
            <person name="O'Toole P.W."/>
        </authorList>
    </citation>
    <scope>NUCLEOTIDE SEQUENCE [LARGE SCALE GENOMIC DNA]</scope>
    <source>
        <strain evidence="1 2">DSM 20444</strain>
    </source>
</reference>
<dbReference type="AlphaFoldDB" id="A0A0R2E3E2"/>
<dbReference type="Proteomes" id="UP000050898">
    <property type="component" value="Unassembled WGS sequence"/>
</dbReference>
<accession>A0A0R2E3E2</accession>
<comment type="caution">
    <text evidence="1">The sequence shown here is derived from an EMBL/GenBank/DDBJ whole genome shotgun (WGS) entry which is preliminary data.</text>
</comment>
<keyword evidence="2" id="KW-1185">Reference proteome</keyword>
<protein>
    <submittedName>
        <fullName evidence="1">Uncharacterized protein</fullName>
    </submittedName>
</protein>
<gene>
    <name evidence="1" type="ORF">FD00_GL002067</name>
</gene>
<evidence type="ECO:0000313" key="1">
    <source>
        <dbReference type="EMBL" id="KRN10824.1"/>
    </source>
</evidence>
<evidence type="ECO:0000313" key="2">
    <source>
        <dbReference type="Proteomes" id="UP000050898"/>
    </source>
</evidence>
<dbReference type="RefSeq" id="WP_235720379.1">
    <property type="nucleotide sequence ID" value="NZ_AYYH01000006.1"/>
</dbReference>
<name>A0A0R2E3E2_9LACO</name>
<organism evidence="1 2">
    <name type="scientific">Liquorilactobacillus mali KCTC 3596 = DSM 20444</name>
    <dbReference type="NCBI Taxonomy" id="1046596"/>
    <lineage>
        <taxon>Bacteria</taxon>
        <taxon>Bacillati</taxon>
        <taxon>Bacillota</taxon>
        <taxon>Bacilli</taxon>
        <taxon>Lactobacillales</taxon>
        <taxon>Lactobacillaceae</taxon>
        <taxon>Liquorilactobacillus</taxon>
    </lineage>
</organism>
<dbReference type="PATRIC" id="fig|1046596.6.peg.2170"/>